<evidence type="ECO:0000313" key="1">
    <source>
        <dbReference type="EMBL" id="KAJ1916496.1"/>
    </source>
</evidence>
<gene>
    <name evidence="1" type="ORF">H4219_003762</name>
</gene>
<organism evidence="1 2">
    <name type="scientific">Mycoemilia scoparia</name>
    <dbReference type="NCBI Taxonomy" id="417184"/>
    <lineage>
        <taxon>Eukaryota</taxon>
        <taxon>Fungi</taxon>
        <taxon>Fungi incertae sedis</taxon>
        <taxon>Zoopagomycota</taxon>
        <taxon>Kickxellomycotina</taxon>
        <taxon>Kickxellomycetes</taxon>
        <taxon>Kickxellales</taxon>
        <taxon>Kickxellaceae</taxon>
        <taxon>Mycoemilia</taxon>
    </lineage>
</organism>
<comment type="caution">
    <text evidence="1">The sequence shown here is derived from an EMBL/GenBank/DDBJ whole genome shotgun (WGS) entry which is preliminary data.</text>
</comment>
<evidence type="ECO:0000313" key="2">
    <source>
        <dbReference type="Proteomes" id="UP001150538"/>
    </source>
</evidence>
<name>A0A9W7ZZL1_9FUNG</name>
<proteinExistence type="predicted"/>
<dbReference type="Proteomes" id="UP001150538">
    <property type="component" value="Unassembled WGS sequence"/>
</dbReference>
<keyword evidence="2" id="KW-1185">Reference proteome</keyword>
<reference evidence="1" key="1">
    <citation type="submission" date="2022-07" db="EMBL/GenBank/DDBJ databases">
        <title>Phylogenomic reconstructions and comparative analyses of Kickxellomycotina fungi.</title>
        <authorList>
            <person name="Reynolds N.K."/>
            <person name="Stajich J.E."/>
            <person name="Barry K."/>
            <person name="Grigoriev I.V."/>
            <person name="Crous P."/>
            <person name="Smith M.E."/>
        </authorList>
    </citation>
    <scope>NUCLEOTIDE SEQUENCE</scope>
    <source>
        <strain evidence="1">NBRC 100468</strain>
    </source>
</reference>
<accession>A0A9W7ZZL1</accession>
<protein>
    <submittedName>
        <fullName evidence="1">Uncharacterized protein</fullName>
    </submittedName>
</protein>
<sequence length="218" mass="24930">MHQEINNPIIGTVTQEESLQNIESSKLLSLTKEEIFQFLLFLKKFGILPVNFSEKELEAIDPENFNESVGKIMADRFINANDIAVCQNPNKRSRNDVLLPELNEFDDFFNNVKGIVENFNVALYKFVPRFAGPSSVLLTYGYCNSAASNFEDLCKHIDKDGDATLDDVAEFLKIYFEIGVQLYEKAGNDYNQFLDEFKHVANDLMNQSTHDSFTHESF</sequence>
<dbReference type="EMBL" id="JANBPU010000101">
    <property type="protein sequence ID" value="KAJ1916496.1"/>
    <property type="molecule type" value="Genomic_DNA"/>
</dbReference>
<dbReference type="AlphaFoldDB" id="A0A9W7ZZL1"/>